<evidence type="ECO:0000259" key="3">
    <source>
        <dbReference type="Pfam" id="PF01648"/>
    </source>
</evidence>
<name>A0A0U2LYL5_9ENTE</name>
<organism evidence="4 5">
    <name type="scientific">Enterococcus rotai</name>
    <dbReference type="NCBI Taxonomy" id="118060"/>
    <lineage>
        <taxon>Bacteria</taxon>
        <taxon>Bacillati</taxon>
        <taxon>Bacillota</taxon>
        <taxon>Bacilli</taxon>
        <taxon>Lactobacillales</taxon>
        <taxon>Enterococcaceae</taxon>
        <taxon>Enterococcus</taxon>
    </lineage>
</organism>
<accession>A0A0U2LYL5</accession>
<dbReference type="InterPro" id="IPR037143">
    <property type="entry name" value="4-PPantetheinyl_Trfase_dom_sf"/>
</dbReference>
<evidence type="ECO:0000256" key="1">
    <source>
        <dbReference type="ARBA" id="ARBA00010990"/>
    </source>
</evidence>
<feature type="domain" description="4'-phosphopantetheinyl transferase" evidence="3">
    <location>
        <begin position="57"/>
        <end position="155"/>
    </location>
</feature>
<dbReference type="SUPFAM" id="SSF56214">
    <property type="entry name" value="4'-phosphopantetheinyl transferase"/>
    <property type="match status" value="1"/>
</dbReference>
<dbReference type="GO" id="GO:0005829">
    <property type="term" value="C:cytosol"/>
    <property type="evidence" value="ECO:0007669"/>
    <property type="project" value="TreeGrafter"/>
</dbReference>
<dbReference type="PANTHER" id="PTHR12215">
    <property type="entry name" value="PHOSPHOPANTETHEINE TRANSFERASE"/>
    <property type="match status" value="1"/>
</dbReference>
<dbReference type="InterPro" id="IPR050559">
    <property type="entry name" value="P-Pant_transferase_sf"/>
</dbReference>
<dbReference type="PANTHER" id="PTHR12215:SF10">
    <property type="entry name" value="L-AMINOADIPATE-SEMIALDEHYDE DEHYDROGENASE-PHOSPHOPANTETHEINYL TRANSFERASE"/>
    <property type="match status" value="1"/>
</dbReference>
<evidence type="ECO:0000256" key="2">
    <source>
        <dbReference type="ARBA" id="ARBA00022679"/>
    </source>
</evidence>
<comment type="similarity">
    <text evidence="1">Belongs to the P-Pant transferase superfamily. Gsp/Sfp/HetI/AcpT family.</text>
</comment>
<keyword evidence="5" id="KW-1185">Reference proteome</keyword>
<dbReference type="Proteomes" id="UP000067523">
    <property type="component" value="Chromosome"/>
</dbReference>
<dbReference type="STRING" id="118060.ATZ35_15160"/>
<dbReference type="GO" id="GO:0008897">
    <property type="term" value="F:holo-[acyl-carrier-protein] synthase activity"/>
    <property type="evidence" value="ECO:0007669"/>
    <property type="project" value="InterPro"/>
</dbReference>
<sequence>MGMKKLRSEIYLLEKNISKENQRIYFNQLIKCKNPKFFSKSYSGNYAALITSSICPVSIDIEKKKPLTHEQMDIFISFMFNCKDCISYSKAQQENFFKLWGIKEVYSKYFGEGLYIDFKEISIEQDELNRYKVSYKNKNHVTVKIVEQNNYVVAYICNHFKGENKNGNKNDRSSKSVSFREK</sequence>
<reference evidence="5" key="1">
    <citation type="submission" date="2015-12" db="EMBL/GenBank/DDBJ databases">
        <authorList>
            <person name="Lauer A."/>
            <person name="Humrighouse B."/>
            <person name="Loparev V."/>
            <person name="Shewmaker P.L."/>
            <person name="Whitney A.M."/>
            <person name="McLaughlin R.W."/>
        </authorList>
    </citation>
    <scope>NUCLEOTIDE SEQUENCE [LARGE SCALE GENOMIC DNA]</scope>
    <source>
        <strain evidence="5">LMG 26678</strain>
    </source>
</reference>
<gene>
    <name evidence="4" type="ORF">ATZ35_15160</name>
</gene>
<dbReference type="Pfam" id="PF01648">
    <property type="entry name" value="ACPS"/>
    <property type="match status" value="1"/>
</dbReference>
<dbReference type="Gene3D" id="3.90.470.20">
    <property type="entry name" value="4'-phosphopantetheinyl transferase domain"/>
    <property type="match status" value="1"/>
</dbReference>
<evidence type="ECO:0000313" key="5">
    <source>
        <dbReference type="Proteomes" id="UP000067523"/>
    </source>
</evidence>
<dbReference type="GO" id="GO:0019878">
    <property type="term" value="P:lysine biosynthetic process via aminoadipic acid"/>
    <property type="evidence" value="ECO:0007669"/>
    <property type="project" value="TreeGrafter"/>
</dbReference>
<proteinExistence type="inferred from homology"/>
<dbReference type="KEGG" id="erx:ATZ35_15160"/>
<dbReference type="EMBL" id="CP013655">
    <property type="protein sequence ID" value="ALS38437.1"/>
    <property type="molecule type" value="Genomic_DNA"/>
</dbReference>
<dbReference type="InterPro" id="IPR008278">
    <property type="entry name" value="4-PPantetheinyl_Trfase_dom"/>
</dbReference>
<dbReference type="AlphaFoldDB" id="A0A0U2LYL5"/>
<dbReference type="GO" id="GO:0000287">
    <property type="term" value="F:magnesium ion binding"/>
    <property type="evidence" value="ECO:0007669"/>
    <property type="project" value="InterPro"/>
</dbReference>
<evidence type="ECO:0000313" key="4">
    <source>
        <dbReference type="EMBL" id="ALS38437.1"/>
    </source>
</evidence>
<keyword evidence="2" id="KW-0808">Transferase</keyword>
<protein>
    <recommendedName>
        <fullName evidence="3">4'-phosphopantetheinyl transferase domain-containing protein</fullName>
    </recommendedName>
</protein>